<evidence type="ECO:0000256" key="8">
    <source>
        <dbReference type="ARBA" id="ARBA00022982"/>
    </source>
</evidence>
<dbReference type="InterPro" id="IPR004852">
    <property type="entry name" value="Di-haem_cyt_c_peroxidsae"/>
</dbReference>
<dbReference type="PANTHER" id="PTHR30600">
    <property type="entry name" value="CYTOCHROME C PEROXIDASE-RELATED"/>
    <property type="match status" value="1"/>
</dbReference>
<dbReference type="Pfam" id="PF00034">
    <property type="entry name" value="Cytochrom_C"/>
    <property type="match status" value="1"/>
</dbReference>
<dbReference type="GO" id="GO:0046872">
    <property type="term" value="F:metal ion binding"/>
    <property type="evidence" value="ECO:0007669"/>
    <property type="project" value="UniProtKB-KW"/>
</dbReference>
<comment type="pathway">
    <text evidence="2">One-carbon metabolism; methylamine degradation.</text>
</comment>
<dbReference type="AlphaFoldDB" id="W0DFY7"/>
<evidence type="ECO:0000256" key="2">
    <source>
        <dbReference type="ARBA" id="ARBA00004856"/>
    </source>
</evidence>
<dbReference type="Pfam" id="PF03150">
    <property type="entry name" value="CCP_MauG"/>
    <property type="match status" value="1"/>
</dbReference>
<dbReference type="GO" id="GO:0004130">
    <property type="term" value="F:cytochrome-c peroxidase activity"/>
    <property type="evidence" value="ECO:0007669"/>
    <property type="project" value="TreeGrafter"/>
</dbReference>
<feature type="binding site" description="covalent" evidence="13">
    <location>
        <position position="229"/>
    </location>
    <ligand>
        <name>heme c</name>
        <dbReference type="ChEBI" id="CHEBI:61717"/>
        <label>2</label>
    </ligand>
</feature>
<dbReference type="KEGG" id="tti:THITH_04020"/>
<gene>
    <name evidence="17" type="ORF">THITH_04020</name>
</gene>
<evidence type="ECO:0000259" key="16">
    <source>
        <dbReference type="PROSITE" id="PS51007"/>
    </source>
</evidence>
<dbReference type="PROSITE" id="PS51257">
    <property type="entry name" value="PROKAR_LIPOPROTEIN"/>
    <property type="match status" value="1"/>
</dbReference>
<comment type="PTM">
    <text evidence="13">Binds 2 heme groups per subunit.</text>
</comment>
<comment type="cofactor">
    <cofactor evidence="13">
        <name>heme</name>
        <dbReference type="ChEBI" id="CHEBI:30413"/>
    </cofactor>
    <text evidence="13">Binds 2 heme groups.</text>
</comment>
<dbReference type="PROSITE" id="PS51007">
    <property type="entry name" value="CYTC"/>
    <property type="match status" value="2"/>
</dbReference>
<feature type="signal peptide" evidence="15">
    <location>
        <begin position="1"/>
        <end position="29"/>
    </location>
</feature>
<evidence type="ECO:0000256" key="12">
    <source>
        <dbReference type="ARBA" id="ARBA00073576"/>
    </source>
</evidence>
<feature type="binding site" description="axial binding residue" evidence="14">
    <location>
        <position position="230"/>
    </location>
    <ligand>
        <name>heme c</name>
        <dbReference type="ChEBI" id="CHEBI:61717"/>
        <label>2</label>
    </ligand>
    <ligandPart>
        <name>Fe</name>
        <dbReference type="ChEBI" id="CHEBI:18248"/>
    </ligandPart>
</feature>
<keyword evidence="17" id="KW-0575">Peroxidase</keyword>
<proteinExistence type="predicted"/>
<dbReference type="PIRSF" id="PIRSF000294">
    <property type="entry name" value="Cytochrome-c_peroxidase"/>
    <property type="match status" value="1"/>
</dbReference>
<sequence length="333" mass="36550">MTSLRKSPLAAVTALAVGIMLACTGTAVADDGYGDYRDRFEPLPALPPIPADNSLTPERVELGNMLFFEPRISSSGVISCATCHNPALGWSDRIPRAVGHEGQVGERNTPTVLNSGFFEAQFWDGRAADLEEQALGPIEADIEMAMSLDEAITRLKKFDVYEKKFAAAFPGDENPIREENVAKALAGFQRTLNTPNSRFDRYLNGDLEALTEQEKRGMKKFADSGCQACHSGPAFTDSRFHRIQVPGSEDEGRFLVTGKDADRFAFKTPTLRNVALTYPYMNNGATATLEEAVEIMGREMLGREYSEDEVADLVAFLHTLTGEMPKFEIPALP</sequence>
<evidence type="ECO:0000313" key="18">
    <source>
        <dbReference type="Proteomes" id="UP000005289"/>
    </source>
</evidence>
<keyword evidence="5 14" id="KW-0479">Metal-binding</keyword>
<feature type="binding site" description="covalent" evidence="13">
    <location>
        <position position="83"/>
    </location>
    <ligand>
        <name>heme c</name>
        <dbReference type="ChEBI" id="CHEBI:61717"/>
        <label>1</label>
    </ligand>
</feature>
<dbReference type="InterPro" id="IPR036909">
    <property type="entry name" value="Cyt_c-like_dom_sf"/>
</dbReference>
<feature type="domain" description="Cytochrome c" evidence="16">
    <location>
        <begin position="58"/>
        <end position="189"/>
    </location>
</feature>
<feature type="binding site" description="axial binding residue" evidence="14">
    <location>
        <position position="296"/>
    </location>
    <ligand>
        <name>heme c</name>
        <dbReference type="ChEBI" id="CHEBI:61717"/>
        <label>2</label>
    </ligand>
    <ligandPart>
        <name>Fe</name>
        <dbReference type="ChEBI" id="CHEBI:18248"/>
    </ligandPart>
</feature>
<comment type="subcellular location">
    <subcellularLocation>
        <location evidence="1">Periplasm</location>
    </subcellularLocation>
</comment>
<dbReference type="GO" id="GO:0009055">
    <property type="term" value="F:electron transfer activity"/>
    <property type="evidence" value="ECO:0007669"/>
    <property type="project" value="InterPro"/>
</dbReference>
<feature type="chain" id="PRO_5004787567" description="Methylamine utilization protein MauG" evidence="15">
    <location>
        <begin position="30"/>
        <end position="333"/>
    </location>
</feature>
<evidence type="ECO:0000256" key="14">
    <source>
        <dbReference type="PIRSR" id="PIRSR000294-2"/>
    </source>
</evidence>
<dbReference type="Proteomes" id="UP000005289">
    <property type="component" value="Chromosome"/>
</dbReference>
<feature type="binding site" description="covalent" evidence="13">
    <location>
        <position position="80"/>
    </location>
    <ligand>
        <name>heme c</name>
        <dbReference type="ChEBI" id="CHEBI:61717"/>
        <label>1</label>
    </ligand>
</feature>
<dbReference type="OrthoDB" id="9805202at2"/>
<organism evidence="17 18">
    <name type="scientific">Thioalkalivibrio paradoxus ARh 1</name>
    <dbReference type="NCBI Taxonomy" id="713585"/>
    <lineage>
        <taxon>Bacteria</taxon>
        <taxon>Pseudomonadati</taxon>
        <taxon>Pseudomonadota</taxon>
        <taxon>Gammaproteobacteria</taxon>
        <taxon>Chromatiales</taxon>
        <taxon>Ectothiorhodospiraceae</taxon>
        <taxon>Thioalkalivibrio</taxon>
    </lineage>
</organism>
<keyword evidence="8" id="KW-0249">Electron transport</keyword>
<evidence type="ECO:0000256" key="13">
    <source>
        <dbReference type="PIRSR" id="PIRSR000294-1"/>
    </source>
</evidence>
<dbReference type="HOGENOM" id="CLU_034652_1_0_6"/>
<keyword evidence="9" id="KW-0560">Oxidoreductase</keyword>
<dbReference type="InterPro" id="IPR026259">
    <property type="entry name" value="MauG/Cytc_peroxidase"/>
</dbReference>
<evidence type="ECO:0000256" key="15">
    <source>
        <dbReference type="SAM" id="SignalP"/>
    </source>
</evidence>
<name>W0DFY7_9GAMM</name>
<dbReference type="Gene3D" id="1.10.760.10">
    <property type="entry name" value="Cytochrome c-like domain"/>
    <property type="match status" value="2"/>
</dbReference>
<feature type="binding site" description="axial binding residue" evidence="14">
    <location>
        <position position="84"/>
    </location>
    <ligand>
        <name>heme c</name>
        <dbReference type="ChEBI" id="CHEBI:61717"/>
        <label>1</label>
    </ligand>
    <ligandPart>
        <name>Fe</name>
        <dbReference type="ChEBI" id="CHEBI:18248"/>
    </ligandPart>
</feature>
<dbReference type="InterPro" id="IPR009056">
    <property type="entry name" value="Cyt_c-like_dom"/>
</dbReference>
<evidence type="ECO:0000256" key="9">
    <source>
        <dbReference type="ARBA" id="ARBA00023002"/>
    </source>
</evidence>
<keyword evidence="7" id="KW-0574">Periplasm</keyword>
<keyword evidence="18" id="KW-1185">Reference proteome</keyword>
<evidence type="ECO:0000256" key="7">
    <source>
        <dbReference type="ARBA" id="ARBA00022764"/>
    </source>
</evidence>
<evidence type="ECO:0000256" key="5">
    <source>
        <dbReference type="ARBA" id="ARBA00022723"/>
    </source>
</evidence>
<dbReference type="RefSeq" id="WP_006745802.1">
    <property type="nucleotide sequence ID" value="NZ_CP007029.1"/>
</dbReference>
<keyword evidence="3" id="KW-0813">Transport</keyword>
<keyword evidence="4 13" id="KW-0349">Heme</keyword>
<keyword evidence="6 15" id="KW-0732">Signal</keyword>
<evidence type="ECO:0000256" key="3">
    <source>
        <dbReference type="ARBA" id="ARBA00022448"/>
    </source>
</evidence>
<evidence type="ECO:0000313" key="17">
    <source>
        <dbReference type="EMBL" id="AHE97564.1"/>
    </source>
</evidence>
<reference evidence="17 18" key="1">
    <citation type="submission" date="2013-12" db="EMBL/GenBank/DDBJ databases">
        <authorList>
            <consortium name="DOE Joint Genome Institute"/>
            <person name="Muyzer G."/>
            <person name="Huntemann M."/>
            <person name="Han J."/>
            <person name="Chen A."/>
            <person name="Kyrpides N."/>
            <person name="Mavromatis K."/>
            <person name="Markowitz V."/>
            <person name="Palaniappan K."/>
            <person name="Ivanova N."/>
            <person name="Schaumberg A."/>
            <person name="Pati A."/>
            <person name="Liolios K."/>
            <person name="Nordberg H.P."/>
            <person name="Cantor M.N."/>
            <person name="Hua S.X."/>
            <person name="Woyke T."/>
        </authorList>
    </citation>
    <scope>NUCLEOTIDE SEQUENCE [LARGE SCALE GENOMIC DNA]</scope>
    <source>
        <strain evidence="17 18">ARh 1</strain>
    </source>
</reference>
<dbReference type="EMBL" id="CP007029">
    <property type="protein sequence ID" value="AHE97564.1"/>
    <property type="molecule type" value="Genomic_DNA"/>
</dbReference>
<evidence type="ECO:0000256" key="10">
    <source>
        <dbReference type="ARBA" id="ARBA00023004"/>
    </source>
</evidence>
<evidence type="ECO:0000256" key="6">
    <source>
        <dbReference type="ARBA" id="ARBA00022729"/>
    </source>
</evidence>
<accession>W0DFY7</accession>
<feature type="domain" description="Cytochrome c" evidence="16">
    <location>
        <begin position="212"/>
        <end position="321"/>
    </location>
</feature>
<dbReference type="GO" id="GO:0020037">
    <property type="term" value="F:heme binding"/>
    <property type="evidence" value="ECO:0007669"/>
    <property type="project" value="InterPro"/>
</dbReference>
<evidence type="ECO:0000256" key="1">
    <source>
        <dbReference type="ARBA" id="ARBA00004418"/>
    </source>
</evidence>
<feature type="binding site" description="covalent" evidence="13">
    <location>
        <position position="226"/>
    </location>
    <ligand>
        <name>heme c</name>
        <dbReference type="ChEBI" id="CHEBI:61717"/>
        <label>2</label>
    </ligand>
</feature>
<dbReference type="InterPro" id="IPR051395">
    <property type="entry name" value="Cytochrome_c_Peroxidase/MauG"/>
</dbReference>
<comment type="function">
    <text evidence="11">Involved in methylamine metabolism. Essential for the maturation of the beta subunit of MADH, presumably via a step in the biosynthesis of tryptophan tryptophylquinone (TTQ), the cofactor of MADH.</text>
</comment>
<keyword evidence="10 14" id="KW-0408">Iron</keyword>
<dbReference type="GO" id="GO:0042597">
    <property type="term" value="C:periplasmic space"/>
    <property type="evidence" value="ECO:0007669"/>
    <property type="project" value="UniProtKB-SubCell"/>
</dbReference>
<dbReference type="SUPFAM" id="SSF46626">
    <property type="entry name" value="Cytochrome c"/>
    <property type="match status" value="2"/>
</dbReference>
<protein>
    <recommendedName>
        <fullName evidence="12">Methylamine utilization protein MauG</fullName>
    </recommendedName>
</protein>
<evidence type="ECO:0000256" key="11">
    <source>
        <dbReference type="ARBA" id="ARBA00058991"/>
    </source>
</evidence>
<dbReference type="FunFam" id="1.10.760.10:FF:000019">
    <property type="entry name" value="Di-heme cytochrome C peroxidase"/>
    <property type="match status" value="1"/>
</dbReference>
<feature type="binding site" description="axial binding residue" evidence="14">
    <location>
        <position position="100"/>
    </location>
    <ligand>
        <name>heme c</name>
        <dbReference type="ChEBI" id="CHEBI:61717"/>
        <label>1</label>
    </ligand>
    <ligandPart>
        <name>Fe</name>
        <dbReference type="ChEBI" id="CHEBI:18248"/>
    </ligandPart>
</feature>
<evidence type="ECO:0000256" key="4">
    <source>
        <dbReference type="ARBA" id="ARBA00022617"/>
    </source>
</evidence>